<dbReference type="EMBL" id="PVZS01000010">
    <property type="protein sequence ID" value="PSC04891.1"/>
    <property type="molecule type" value="Genomic_DNA"/>
</dbReference>
<dbReference type="SUPFAM" id="SSF100950">
    <property type="entry name" value="NagB/RpiA/CoA transferase-like"/>
    <property type="match status" value="1"/>
</dbReference>
<comment type="caution">
    <text evidence="1">The sequence shown here is derived from an EMBL/GenBank/DDBJ whole genome shotgun (WGS) entry which is preliminary data.</text>
</comment>
<gene>
    <name evidence="1" type="ORF">SLNSH_10555</name>
</gene>
<dbReference type="PANTHER" id="PTHR43293:SF3">
    <property type="entry name" value="CHOLESTEROL RING-CLEAVING HYDROLASE IPDB SUBUNIT"/>
    <property type="match status" value="1"/>
</dbReference>
<sequence length="302" mass="33266">MSKAPLVSKLISLPEAARRVPNGARLALGGFAVYQKPMAFVRELIRQNRRGLTVIGSANSFDVDMLAGAGCLSRVETSYVGLEKHGLARNFRRAVEGGRLKVVDYPEMACWDRFRANQDNFDFWPAKFLGGNDVVTYNDEIKTFPCPITGRTLHAFPAANPDVVVIHAIAADEQGNVVIPARRLLPQSGDVLMGRSCEHVIVTAEKIVPKSFIKRHARFVELPSYRISAVVEVPWGSHPTPTLGRYLSDDGHLDSYVEASATDTAFAAYLDEWVRRPADHFAYLDKLGSAQLSRLTDLGSLA</sequence>
<dbReference type="Gene3D" id="3.30.30.40">
    <property type="match status" value="1"/>
</dbReference>
<evidence type="ECO:0000313" key="2">
    <source>
        <dbReference type="Proteomes" id="UP000239772"/>
    </source>
</evidence>
<dbReference type="InterPro" id="IPR037171">
    <property type="entry name" value="NagB/RpiA_transferase-like"/>
</dbReference>
<dbReference type="Pfam" id="PF01144">
    <property type="entry name" value="CoA_trans"/>
    <property type="match status" value="1"/>
</dbReference>
<dbReference type="RefSeq" id="WP_106336845.1">
    <property type="nucleotide sequence ID" value="NZ_PVZS01000010.1"/>
</dbReference>
<proteinExistence type="predicted"/>
<evidence type="ECO:0000313" key="1">
    <source>
        <dbReference type="EMBL" id="PSC04891.1"/>
    </source>
</evidence>
<dbReference type="Proteomes" id="UP000239772">
    <property type="component" value="Unassembled WGS sequence"/>
</dbReference>
<organism evidence="1 2">
    <name type="scientific">Alsobacter soli</name>
    <dbReference type="NCBI Taxonomy" id="2109933"/>
    <lineage>
        <taxon>Bacteria</taxon>
        <taxon>Pseudomonadati</taxon>
        <taxon>Pseudomonadota</taxon>
        <taxon>Alphaproteobacteria</taxon>
        <taxon>Hyphomicrobiales</taxon>
        <taxon>Alsobacteraceae</taxon>
        <taxon>Alsobacter</taxon>
    </lineage>
</organism>
<dbReference type="GO" id="GO:0008410">
    <property type="term" value="F:CoA-transferase activity"/>
    <property type="evidence" value="ECO:0007669"/>
    <property type="project" value="InterPro"/>
</dbReference>
<name>A0A2T1HTA5_9HYPH</name>
<dbReference type="PANTHER" id="PTHR43293">
    <property type="entry name" value="ACETATE COA-TRANSFERASE YDIF"/>
    <property type="match status" value="1"/>
</dbReference>
<evidence type="ECO:0008006" key="3">
    <source>
        <dbReference type="Google" id="ProtNLM"/>
    </source>
</evidence>
<reference evidence="2" key="1">
    <citation type="submission" date="2018-03" db="EMBL/GenBank/DDBJ databases">
        <authorList>
            <person name="Sun L."/>
            <person name="Liu H."/>
            <person name="Chen W."/>
            <person name="Huang K."/>
            <person name="Liu W."/>
            <person name="Gao X."/>
        </authorList>
    </citation>
    <scope>NUCLEOTIDE SEQUENCE [LARGE SCALE GENOMIC DNA]</scope>
    <source>
        <strain evidence="2">SH9</strain>
    </source>
</reference>
<accession>A0A2T1HTA5</accession>
<dbReference type="AlphaFoldDB" id="A0A2T1HTA5"/>
<keyword evidence="2" id="KW-1185">Reference proteome</keyword>
<dbReference type="OrthoDB" id="9777193at2"/>
<dbReference type="InterPro" id="IPR004165">
    <property type="entry name" value="CoA_trans_fam_I"/>
</dbReference>
<dbReference type="SMART" id="SM00882">
    <property type="entry name" value="CoA_trans"/>
    <property type="match status" value="1"/>
</dbReference>
<protein>
    <recommendedName>
        <fullName evidence="3">Acyl CoA--acetate/3-ketoacid CoA transferase subunit alpha</fullName>
    </recommendedName>
</protein>
<dbReference type="Gene3D" id="3.40.1080.10">
    <property type="entry name" value="Glutaconate Coenzyme A-transferase"/>
    <property type="match status" value="1"/>
</dbReference>